<dbReference type="InterPro" id="IPR035211">
    <property type="entry name" value="DUF5325"/>
</dbReference>
<organism evidence="2 3">
    <name type="scientific">Bhargavaea cecembensis</name>
    <dbReference type="NCBI Taxonomy" id="394098"/>
    <lineage>
        <taxon>Bacteria</taxon>
        <taxon>Bacillati</taxon>
        <taxon>Bacillota</taxon>
        <taxon>Bacilli</taxon>
        <taxon>Bacillales</taxon>
        <taxon>Caryophanaceae</taxon>
        <taxon>Bhargavaea</taxon>
    </lineage>
</organism>
<accession>A0A163FB52</accession>
<sequence length="61" mass="6605">MKNVQWVFILYALAALFSMIAIGFAIGVKSVLGIIGGIILLFVVMGMGFKTKKAMRDKGLL</sequence>
<feature type="transmembrane region" description="Helical" evidence="1">
    <location>
        <begin position="32"/>
        <end position="49"/>
    </location>
</feature>
<keyword evidence="1" id="KW-1133">Transmembrane helix</keyword>
<protein>
    <recommendedName>
        <fullName evidence="4">YlaF family protein</fullName>
    </recommendedName>
</protein>
<feature type="transmembrane region" description="Helical" evidence="1">
    <location>
        <begin position="7"/>
        <end position="26"/>
    </location>
</feature>
<dbReference type="AlphaFoldDB" id="A0A163FB52"/>
<evidence type="ECO:0000313" key="3">
    <source>
        <dbReference type="Proteomes" id="UP000076490"/>
    </source>
</evidence>
<evidence type="ECO:0000256" key="1">
    <source>
        <dbReference type="SAM" id="Phobius"/>
    </source>
</evidence>
<name>A0A163FB52_9BACL</name>
<proteinExistence type="predicted"/>
<evidence type="ECO:0008006" key="4">
    <source>
        <dbReference type="Google" id="ProtNLM"/>
    </source>
</evidence>
<gene>
    <name evidence="2" type="ORF">AV656_04980</name>
</gene>
<dbReference type="Pfam" id="PF17259">
    <property type="entry name" value="DUF5325"/>
    <property type="match status" value="1"/>
</dbReference>
<dbReference type="EMBL" id="LQNT01000009">
    <property type="protein sequence ID" value="KZE38276.1"/>
    <property type="molecule type" value="Genomic_DNA"/>
</dbReference>
<dbReference type="RefSeq" id="WP_063179591.1">
    <property type="nucleotide sequence ID" value="NZ_LQNT01000009.1"/>
</dbReference>
<comment type="caution">
    <text evidence="2">The sequence shown here is derived from an EMBL/GenBank/DDBJ whole genome shotgun (WGS) entry which is preliminary data.</text>
</comment>
<dbReference type="Proteomes" id="UP000076490">
    <property type="component" value="Unassembled WGS sequence"/>
</dbReference>
<reference evidence="2 3" key="1">
    <citation type="submission" date="2016-01" db="EMBL/GenBank/DDBJ databases">
        <title>Whole genome sequencing of Bhargavaea cecembensis T14.</title>
        <authorList>
            <person name="Hong K.W."/>
        </authorList>
    </citation>
    <scope>NUCLEOTIDE SEQUENCE [LARGE SCALE GENOMIC DNA]</scope>
    <source>
        <strain evidence="2 3">T14</strain>
    </source>
</reference>
<evidence type="ECO:0000313" key="2">
    <source>
        <dbReference type="EMBL" id="KZE38276.1"/>
    </source>
</evidence>
<keyword evidence="1" id="KW-0812">Transmembrane</keyword>
<keyword evidence="1" id="KW-0472">Membrane</keyword>